<gene>
    <name evidence="2" type="ORF">METZ01_LOCUS231444</name>
</gene>
<accession>A0A382GU06</accession>
<organism evidence="2">
    <name type="scientific">marine metagenome</name>
    <dbReference type="NCBI Taxonomy" id="408172"/>
    <lineage>
        <taxon>unclassified sequences</taxon>
        <taxon>metagenomes</taxon>
        <taxon>ecological metagenomes</taxon>
    </lineage>
</organism>
<protein>
    <submittedName>
        <fullName evidence="2">Uncharacterized protein</fullName>
    </submittedName>
</protein>
<dbReference type="EMBL" id="UINC01057443">
    <property type="protein sequence ID" value="SVB78590.1"/>
    <property type="molecule type" value="Genomic_DNA"/>
</dbReference>
<sequence length="29" mass="3440">MKPRWGSLDKNKPPYWQNLPLLSKGREEA</sequence>
<proteinExistence type="predicted"/>
<reference evidence="2" key="1">
    <citation type="submission" date="2018-05" db="EMBL/GenBank/DDBJ databases">
        <authorList>
            <person name="Lanie J.A."/>
            <person name="Ng W.-L."/>
            <person name="Kazmierczak K.M."/>
            <person name="Andrzejewski T.M."/>
            <person name="Davidsen T.M."/>
            <person name="Wayne K.J."/>
            <person name="Tettelin H."/>
            <person name="Glass J.I."/>
            <person name="Rusch D."/>
            <person name="Podicherti R."/>
            <person name="Tsui H.-C.T."/>
            <person name="Winkler M.E."/>
        </authorList>
    </citation>
    <scope>NUCLEOTIDE SEQUENCE</scope>
</reference>
<name>A0A382GU06_9ZZZZ</name>
<evidence type="ECO:0000313" key="2">
    <source>
        <dbReference type="EMBL" id="SVB78590.1"/>
    </source>
</evidence>
<dbReference type="AlphaFoldDB" id="A0A382GU06"/>
<feature type="region of interest" description="Disordered" evidence="1">
    <location>
        <begin position="1"/>
        <end position="29"/>
    </location>
</feature>
<evidence type="ECO:0000256" key="1">
    <source>
        <dbReference type="SAM" id="MobiDB-lite"/>
    </source>
</evidence>